<evidence type="ECO:0008006" key="3">
    <source>
        <dbReference type="Google" id="ProtNLM"/>
    </source>
</evidence>
<organism evidence="1 2">
    <name type="scientific">Phaeospirillum tilakii</name>
    <dbReference type="NCBI Taxonomy" id="741673"/>
    <lineage>
        <taxon>Bacteria</taxon>
        <taxon>Pseudomonadati</taxon>
        <taxon>Pseudomonadota</taxon>
        <taxon>Alphaproteobacteria</taxon>
        <taxon>Rhodospirillales</taxon>
        <taxon>Rhodospirillaceae</taxon>
        <taxon>Phaeospirillum</taxon>
    </lineage>
</organism>
<reference evidence="2" key="1">
    <citation type="journal article" date="2019" name="Int. J. Syst. Evol. Microbiol.">
        <title>The Global Catalogue of Microorganisms (GCM) 10K type strain sequencing project: providing services to taxonomists for standard genome sequencing and annotation.</title>
        <authorList>
            <consortium name="The Broad Institute Genomics Platform"/>
            <consortium name="The Broad Institute Genome Sequencing Center for Infectious Disease"/>
            <person name="Wu L."/>
            <person name="Ma J."/>
        </authorList>
    </citation>
    <scope>NUCLEOTIDE SEQUENCE [LARGE SCALE GENOMIC DNA]</scope>
    <source>
        <strain evidence="2">KCTC 15012</strain>
    </source>
</reference>
<protein>
    <recommendedName>
        <fullName evidence="3">Thioesterase superfamily protein</fullName>
    </recommendedName>
</protein>
<comment type="caution">
    <text evidence="1">The sequence shown here is derived from an EMBL/GenBank/DDBJ whole genome shotgun (WGS) entry which is preliminary data.</text>
</comment>
<accession>A0ABW5C805</accession>
<dbReference type="Proteomes" id="UP001597296">
    <property type="component" value="Unassembled WGS sequence"/>
</dbReference>
<proteinExistence type="predicted"/>
<evidence type="ECO:0000313" key="2">
    <source>
        <dbReference type="Proteomes" id="UP001597296"/>
    </source>
</evidence>
<gene>
    <name evidence="1" type="ORF">ACFSNB_03465</name>
</gene>
<evidence type="ECO:0000313" key="1">
    <source>
        <dbReference type="EMBL" id="MFD2232856.1"/>
    </source>
</evidence>
<name>A0ABW5C805_9PROT</name>
<dbReference type="RefSeq" id="WP_377314534.1">
    <property type="nucleotide sequence ID" value="NZ_JBHUIY010000004.1"/>
</dbReference>
<dbReference type="EMBL" id="JBHUIY010000004">
    <property type="protein sequence ID" value="MFD2232856.1"/>
    <property type="molecule type" value="Genomic_DNA"/>
</dbReference>
<sequence>MGSGLEMFACRLGAELDRATATCRDCWPQVRIASLEVEFQTRLKAGADGVALQVMSDGRSGRERHALTILLDGDPARPIEARIDGVLVARYPRQGGGG</sequence>
<keyword evidence="2" id="KW-1185">Reference proteome</keyword>